<dbReference type="GO" id="GO:0000155">
    <property type="term" value="F:phosphorelay sensor kinase activity"/>
    <property type="evidence" value="ECO:0007669"/>
    <property type="project" value="TreeGrafter"/>
</dbReference>
<feature type="signal peptide" evidence="3">
    <location>
        <begin position="1"/>
        <end position="19"/>
    </location>
</feature>
<keyword evidence="1 5" id="KW-0808">Transferase</keyword>
<dbReference type="Gene3D" id="3.30.450.20">
    <property type="entry name" value="PAS domain"/>
    <property type="match status" value="1"/>
</dbReference>
<evidence type="ECO:0000256" key="3">
    <source>
        <dbReference type="SAM" id="SignalP"/>
    </source>
</evidence>
<protein>
    <submittedName>
        <fullName evidence="5">Histidine kinase</fullName>
    </submittedName>
</protein>
<dbReference type="NCBIfam" id="TIGR00229">
    <property type="entry name" value="sensory_box"/>
    <property type="match status" value="1"/>
</dbReference>
<accession>A0A1E8CNC0</accession>
<keyword evidence="3" id="KW-0732">Signal</keyword>
<dbReference type="STRING" id="1524254.PHACT_11975"/>
<evidence type="ECO:0000256" key="1">
    <source>
        <dbReference type="ARBA" id="ARBA00022777"/>
    </source>
</evidence>
<dbReference type="Pfam" id="PF08448">
    <property type="entry name" value="PAS_4"/>
    <property type="match status" value="1"/>
</dbReference>
<keyword evidence="2" id="KW-0812">Transmembrane</keyword>
<feature type="domain" description="PAS" evidence="4">
    <location>
        <begin position="98"/>
        <end position="145"/>
    </location>
</feature>
<name>A0A1E8CNC0_9GAMM</name>
<gene>
    <name evidence="5" type="ORF">PHACT_11975</name>
</gene>
<dbReference type="SUPFAM" id="SSF55874">
    <property type="entry name" value="ATPase domain of HSP90 chaperone/DNA topoisomerase II/histidine kinase"/>
    <property type="match status" value="1"/>
</dbReference>
<dbReference type="InterPro" id="IPR035965">
    <property type="entry name" value="PAS-like_dom_sf"/>
</dbReference>
<dbReference type="CDD" id="cd00130">
    <property type="entry name" value="PAS"/>
    <property type="match status" value="1"/>
</dbReference>
<dbReference type="OrthoDB" id="1931120at2"/>
<dbReference type="InterPro" id="IPR013656">
    <property type="entry name" value="PAS_4"/>
</dbReference>
<evidence type="ECO:0000259" key="4">
    <source>
        <dbReference type="PROSITE" id="PS50112"/>
    </source>
</evidence>
<reference evidence="6" key="1">
    <citation type="submission" date="2016-07" db="EMBL/GenBank/DDBJ databases">
        <authorList>
            <person name="Florea S."/>
            <person name="Webb J.S."/>
            <person name="Jaromczyk J."/>
            <person name="Schardl C.L."/>
        </authorList>
    </citation>
    <scope>NUCLEOTIDE SEQUENCE [LARGE SCALE GENOMIC DNA]</scope>
    <source>
        <strain evidence="6">KCTC 42131</strain>
    </source>
</reference>
<dbReference type="GO" id="GO:0005886">
    <property type="term" value="C:plasma membrane"/>
    <property type="evidence" value="ECO:0007669"/>
    <property type="project" value="TreeGrafter"/>
</dbReference>
<dbReference type="PROSITE" id="PS50112">
    <property type="entry name" value="PAS"/>
    <property type="match status" value="1"/>
</dbReference>
<dbReference type="Gene3D" id="3.30.565.10">
    <property type="entry name" value="Histidine kinase-like ATPase, C-terminal domain"/>
    <property type="match status" value="1"/>
</dbReference>
<dbReference type="SMART" id="SM00091">
    <property type="entry name" value="PAS"/>
    <property type="match status" value="1"/>
</dbReference>
<keyword evidence="1 5" id="KW-0418">Kinase</keyword>
<keyword evidence="2" id="KW-1133">Transmembrane helix</keyword>
<dbReference type="SUPFAM" id="SSF55785">
    <property type="entry name" value="PYP-like sensor domain (PAS domain)"/>
    <property type="match status" value="1"/>
</dbReference>
<organism evidence="5 6">
    <name type="scientific">Pseudohongiella acticola</name>
    <dbReference type="NCBI Taxonomy" id="1524254"/>
    <lineage>
        <taxon>Bacteria</taxon>
        <taxon>Pseudomonadati</taxon>
        <taxon>Pseudomonadota</taxon>
        <taxon>Gammaproteobacteria</taxon>
        <taxon>Pseudomonadales</taxon>
        <taxon>Pseudohongiellaceae</taxon>
        <taxon>Pseudohongiella</taxon>
    </lineage>
</organism>
<comment type="caution">
    <text evidence="5">The sequence shown here is derived from an EMBL/GenBank/DDBJ whole genome shotgun (WGS) entry which is preliminary data.</text>
</comment>
<dbReference type="InterPro" id="IPR052023">
    <property type="entry name" value="Histidine_kinase_KdpD"/>
</dbReference>
<dbReference type="PANTHER" id="PTHR45569">
    <property type="entry name" value="SENSOR PROTEIN KDPD"/>
    <property type="match status" value="1"/>
</dbReference>
<dbReference type="AlphaFoldDB" id="A0A1E8CNC0"/>
<proteinExistence type="predicted"/>
<dbReference type="RefSeq" id="WP_070117980.1">
    <property type="nucleotide sequence ID" value="NZ_CAXATG010000003.1"/>
</dbReference>
<dbReference type="Gene3D" id="1.10.287.130">
    <property type="match status" value="1"/>
</dbReference>
<dbReference type="Proteomes" id="UP000175669">
    <property type="component" value="Unassembled WGS sequence"/>
</dbReference>
<keyword evidence="2" id="KW-0472">Membrane</keyword>
<dbReference type="EMBL" id="MASR01000001">
    <property type="protein sequence ID" value="OFE13762.1"/>
    <property type="molecule type" value="Genomic_DNA"/>
</dbReference>
<keyword evidence="6" id="KW-1185">Reference proteome</keyword>
<evidence type="ECO:0000313" key="6">
    <source>
        <dbReference type="Proteomes" id="UP000175669"/>
    </source>
</evidence>
<evidence type="ECO:0000313" key="5">
    <source>
        <dbReference type="EMBL" id="OFE13762.1"/>
    </source>
</evidence>
<dbReference type="InterPro" id="IPR036890">
    <property type="entry name" value="HATPase_C_sf"/>
</dbReference>
<dbReference type="PANTHER" id="PTHR45569:SF1">
    <property type="entry name" value="SENSOR PROTEIN KDPD"/>
    <property type="match status" value="1"/>
</dbReference>
<evidence type="ECO:0000256" key="2">
    <source>
        <dbReference type="SAM" id="Phobius"/>
    </source>
</evidence>
<feature type="chain" id="PRO_5009212241" evidence="3">
    <location>
        <begin position="20"/>
        <end position="458"/>
    </location>
</feature>
<sequence length="458" mass="51244">MKHIFTLVLLLSVSLRANADVFAVFRDADGSTNWQYIANTSASLLILILLVVLFFLVRANLRAGRSNRALKEIKATLEDRVDRRTQVLQETAEQLRNREAYITSIVNSMPVMLIVVNEQLQVTQWNKTAEDITGRPFADVTGKNLWAAYPAITLTDEQVDSVLSSGQTLRLKHTQRGQYSFDITLYRLRDSDDTGIVILISDITKQVNAENKVAERDKLSALGELASAMAYDISLPINTIFQHVSDAREKIEATDLGPVQSLLLQEVEIVRQSAQQATAISQNLLDFARSHSNSKQVADIPAIMDQSIAQASDLFTDSDGLAFRDVEIRRSYADELPPMSCFPAELEQAFTRVLRSAYYALKAKGPEASSPPLIHVEIGQFFDSLWIKVLHKGKPLSASEQLDIFEPFFVSTSDTGAYPVEHRLSYPYFIITEHHRGHMSVTSDDQFGTCFNIQLSLV</sequence>
<dbReference type="InterPro" id="IPR000014">
    <property type="entry name" value="PAS"/>
</dbReference>
<feature type="transmembrane region" description="Helical" evidence="2">
    <location>
        <begin position="43"/>
        <end position="61"/>
    </location>
</feature>